<name>A0ABP6XIJ5_9ACTN</name>
<evidence type="ECO:0000313" key="1">
    <source>
        <dbReference type="EMBL" id="GAA3566714.1"/>
    </source>
</evidence>
<dbReference type="Proteomes" id="UP001500630">
    <property type="component" value="Unassembled WGS sequence"/>
</dbReference>
<keyword evidence="2" id="KW-1185">Reference proteome</keyword>
<evidence type="ECO:0000313" key="2">
    <source>
        <dbReference type="Proteomes" id="UP001500630"/>
    </source>
</evidence>
<sequence length="71" mass="7185">MSAVSLISAALTSQPNAFQLLNPIGGVAACTGAACAGPGTTTAPAINKYEVSAATARLSRPLFPITRLQRQ</sequence>
<accession>A0ABP6XIJ5</accession>
<reference evidence="2" key="1">
    <citation type="journal article" date="2019" name="Int. J. Syst. Evol. Microbiol.">
        <title>The Global Catalogue of Microorganisms (GCM) 10K type strain sequencing project: providing services to taxonomists for standard genome sequencing and annotation.</title>
        <authorList>
            <consortium name="The Broad Institute Genomics Platform"/>
            <consortium name="The Broad Institute Genome Sequencing Center for Infectious Disease"/>
            <person name="Wu L."/>
            <person name="Ma J."/>
        </authorList>
    </citation>
    <scope>NUCLEOTIDE SEQUENCE [LARGE SCALE GENOMIC DNA]</scope>
    <source>
        <strain evidence="2">JCM 17326</strain>
    </source>
</reference>
<comment type="caution">
    <text evidence="1">The sequence shown here is derived from an EMBL/GenBank/DDBJ whole genome shotgun (WGS) entry which is preliminary data.</text>
</comment>
<protein>
    <submittedName>
        <fullName evidence="1">Uncharacterized protein</fullName>
    </submittedName>
</protein>
<proteinExistence type="predicted"/>
<dbReference type="EMBL" id="BAABDQ010000012">
    <property type="protein sequence ID" value="GAA3566714.1"/>
    <property type="molecule type" value="Genomic_DNA"/>
</dbReference>
<gene>
    <name evidence="1" type="ORF">GCM10022419_054230</name>
</gene>
<organism evidence="1 2">
    <name type="scientific">Nonomuraea rosea</name>
    <dbReference type="NCBI Taxonomy" id="638574"/>
    <lineage>
        <taxon>Bacteria</taxon>
        <taxon>Bacillati</taxon>
        <taxon>Actinomycetota</taxon>
        <taxon>Actinomycetes</taxon>
        <taxon>Streptosporangiales</taxon>
        <taxon>Streptosporangiaceae</taxon>
        <taxon>Nonomuraea</taxon>
    </lineage>
</organism>